<organism evidence="3 4">
    <name type="scientific">Sphingobacterium alkalisoli</name>
    <dbReference type="NCBI Taxonomy" id="1874115"/>
    <lineage>
        <taxon>Bacteria</taxon>
        <taxon>Pseudomonadati</taxon>
        <taxon>Bacteroidota</taxon>
        <taxon>Sphingobacteriia</taxon>
        <taxon>Sphingobacteriales</taxon>
        <taxon>Sphingobacteriaceae</taxon>
        <taxon>Sphingobacterium</taxon>
    </lineage>
</organism>
<reference evidence="3 4" key="1">
    <citation type="submission" date="2019-04" db="EMBL/GenBank/DDBJ databases">
        <title>Sphingobacterium olei sp. nov., isolated from oil-contaminated soil.</title>
        <authorList>
            <person name="Liu B."/>
        </authorList>
    </citation>
    <scope>NUCLEOTIDE SEQUENCE [LARGE SCALE GENOMIC DNA]</scope>
    <source>
        <strain evidence="3 4">Y3L14</strain>
    </source>
</reference>
<keyword evidence="4" id="KW-1185">Reference proteome</keyword>
<feature type="domain" description="Glycoside hydrolase family 2 catalytic" evidence="2">
    <location>
        <begin position="123"/>
        <end position="242"/>
    </location>
</feature>
<keyword evidence="1" id="KW-0732">Signal</keyword>
<comment type="caution">
    <text evidence="3">The sequence shown here is derived from an EMBL/GenBank/DDBJ whole genome shotgun (WGS) entry which is preliminary data.</text>
</comment>
<dbReference type="RefSeq" id="WP_136820149.1">
    <property type="nucleotide sequence ID" value="NZ_BMJX01000002.1"/>
</dbReference>
<dbReference type="InterPro" id="IPR013783">
    <property type="entry name" value="Ig-like_fold"/>
</dbReference>
<dbReference type="Pfam" id="PF02836">
    <property type="entry name" value="Glyco_hydro_2_C"/>
    <property type="match status" value="1"/>
</dbReference>
<feature type="chain" id="PRO_5020438140" evidence="1">
    <location>
        <begin position="23"/>
        <end position="449"/>
    </location>
</feature>
<dbReference type="OrthoDB" id="9801077at2"/>
<dbReference type="InterPro" id="IPR006103">
    <property type="entry name" value="Glyco_hydro_2_cat"/>
</dbReference>
<dbReference type="PANTHER" id="PTHR42732">
    <property type="entry name" value="BETA-GALACTOSIDASE"/>
    <property type="match status" value="1"/>
</dbReference>
<keyword evidence="3" id="KW-0378">Hydrolase</keyword>
<evidence type="ECO:0000259" key="2">
    <source>
        <dbReference type="Pfam" id="PF02836"/>
    </source>
</evidence>
<evidence type="ECO:0000256" key="1">
    <source>
        <dbReference type="SAM" id="SignalP"/>
    </source>
</evidence>
<accession>A0A4U0H530</accession>
<evidence type="ECO:0000313" key="3">
    <source>
        <dbReference type="EMBL" id="TJY66800.1"/>
    </source>
</evidence>
<dbReference type="Gene3D" id="2.60.40.10">
    <property type="entry name" value="Immunoglobulins"/>
    <property type="match status" value="1"/>
</dbReference>
<evidence type="ECO:0000313" key="4">
    <source>
        <dbReference type="Proteomes" id="UP000309872"/>
    </source>
</evidence>
<proteinExistence type="predicted"/>
<dbReference type="GO" id="GO:0004553">
    <property type="term" value="F:hydrolase activity, hydrolyzing O-glycosyl compounds"/>
    <property type="evidence" value="ECO:0007669"/>
    <property type="project" value="InterPro"/>
</dbReference>
<gene>
    <name evidence="3" type="ORF">FAZ19_07755</name>
</gene>
<feature type="signal peptide" evidence="1">
    <location>
        <begin position="1"/>
        <end position="22"/>
    </location>
</feature>
<sequence length="449" mass="49996">MKIYHAIVYLLFAVLANSCENAFDYPIPPNSFEVVETDPPAVVTLEQQDGVWKMFVDGEEFYVKGVAANNFHDKGIQYGANTVRTYGVNDSTRATLDKAYAAGMYVNFGLYIRRETDGFDYNNQTAVDQQFQAMREAVLQFKDHPAILCWSIGNEAEASYTNTKLWTAINDIATMIHEEDPNHPTTTTLASSNVSHIQHIIQMAPEIDILSVNTYAPNLPGVLNNLATAGWQKPYMITEYGPRGTWQMNPEPDRILNWGALVEQTSTEKAQIYLDAYQNHIVANRQQGCIGSFVFLWGYQLHGEVLTWYGMFDKQGNTFAAVDAMQYAWTGSYPTNRAPVIQDRSKILMNGKRAEENITVSKNSTNTATVEASDPDNDPLTYAWRIIKEKSAAADGSLPNGIAGLITDATLPSISFNAPNETGGYRLIIFVIDQNNKKAASAVIPFYVE</sequence>
<dbReference type="AlphaFoldDB" id="A0A4U0H530"/>
<dbReference type="GO" id="GO:0005975">
    <property type="term" value="P:carbohydrate metabolic process"/>
    <property type="evidence" value="ECO:0007669"/>
    <property type="project" value="InterPro"/>
</dbReference>
<dbReference type="EMBL" id="SUKA01000002">
    <property type="protein sequence ID" value="TJY66800.1"/>
    <property type="molecule type" value="Genomic_DNA"/>
</dbReference>
<name>A0A4U0H530_9SPHI</name>
<dbReference type="Proteomes" id="UP000309872">
    <property type="component" value="Unassembled WGS sequence"/>
</dbReference>
<dbReference type="InterPro" id="IPR017853">
    <property type="entry name" value="GH"/>
</dbReference>
<dbReference type="Gene3D" id="3.20.20.80">
    <property type="entry name" value="Glycosidases"/>
    <property type="match status" value="1"/>
</dbReference>
<dbReference type="SUPFAM" id="SSF51445">
    <property type="entry name" value="(Trans)glycosidases"/>
    <property type="match status" value="1"/>
</dbReference>
<dbReference type="PANTHER" id="PTHR42732:SF1">
    <property type="entry name" value="BETA-MANNOSIDASE"/>
    <property type="match status" value="1"/>
</dbReference>
<dbReference type="InterPro" id="IPR051913">
    <property type="entry name" value="GH2_Domain-Containing"/>
</dbReference>
<protein>
    <submittedName>
        <fullName evidence="3">Glycosyl hydrolase family 2</fullName>
    </submittedName>
</protein>